<gene>
    <name evidence="1" type="ORF">HPB50_003803</name>
</gene>
<keyword evidence="2" id="KW-1185">Reference proteome</keyword>
<dbReference type="EMBL" id="CM023485">
    <property type="protein sequence ID" value="KAH6929662.1"/>
    <property type="molecule type" value="Genomic_DNA"/>
</dbReference>
<evidence type="ECO:0000313" key="2">
    <source>
        <dbReference type="Proteomes" id="UP000821845"/>
    </source>
</evidence>
<organism evidence="1 2">
    <name type="scientific">Hyalomma asiaticum</name>
    <name type="common">Tick</name>
    <dbReference type="NCBI Taxonomy" id="266040"/>
    <lineage>
        <taxon>Eukaryota</taxon>
        <taxon>Metazoa</taxon>
        <taxon>Ecdysozoa</taxon>
        <taxon>Arthropoda</taxon>
        <taxon>Chelicerata</taxon>
        <taxon>Arachnida</taxon>
        <taxon>Acari</taxon>
        <taxon>Parasitiformes</taxon>
        <taxon>Ixodida</taxon>
        <taxon>Ixodoidea</taxon>
        <taxon>Ixodidae</taxon>
        <taxon>Hyalomminae</taxon>
        <taxon>Hyalomma</taxon>
    </lineage>
</organism>
<sequence>MTSMKASCFALLVVLAASGVFGSPLKDFFESVRKEPLTTYQCYRNGSSLEDPSATKLSVLWSGKGLPENKVECLVSFNLPGVEGKQTFHTSVEYVPQKDFMILAAGVDTATGDESYKIYDTSVTCENAHALRKIVCAEPCTLQIYGYGVGSLGYGAGHYGFGHGLLGYGLNYGYGLGSTYDYTALLRRKKSCPFDSLRADAHVFCVKKKRRRRRGRSRTTRETLGLDLRNNVGVRARRHRDTSFARRSCSDGKVPFTVVTGSANRGNESTHSDHVPQPQGR</sequence>
<reference evidence="1" key="1">
    <citation type="submission" date="2020-05" db="EMBL/GenBank/DDBJ databases">
        <title>Large-scale comparative analyses of tick genomes elucidate their genetic diversity and vector capacities.</title>
        <authorList>
            <person name="Jia N."/>
            <person name="Wang J."/>
            <person name="Shi W."/>
            <person name="Du L."/>
            <person name="Sun Y."/>
            <person name="Zhan W."/>
            <person name="Jiang J."/>
            <person name="Wang Q."/>
            <person name="Zhang B."/>
            <person name="Ji P."/>
            <person name="Sakyi L.B."/>
            <person name="Cui X."/>
            <person name="Yuan T."/>
            <person name="Jiang B."/>
            <person name="Yang W."/>
            <person name="Lam T.T.-Y."/>
            <person name="Chang Q."/>
            <person name="Ding S."/>
            <person name="Wang X."/>
            <person name="Zhu J."/>
            <person name="Ruan X."/>
            <person name="Zhao L."/>
            <person name="Wei J."/>
            <person name="Que T."/>
            <person name="Du C."/>
            <person name="Cheng J."/>
            <person name="Dai P."/>
            <person name="Han X."/>
            <person name="Huang E."/>
            <person name="Gao Y."/>
            <person name="Liu J."/>
            <person name="Shao H."/>
            <person name="Ye R."/>
            <person name="Li L."/>
            <person name="Wei W."/>
            <person name="Wang X."/>
            <person name="Wang C."/>
            <person name="Yang T."/>
            <person name="Huo Q."/>
            <person name="Li W."/>
            <person name="Guo W."/>
            <person name="Chen H."/>
            <person name="Zhou L."/>
            <person name="Ni X."/>
            <person name="Tian J."/>
            <person name="Zhou Y."/>
            <person name="Sheng Y."/>
            <person name="Liu T."/>
            <person name="Pan Y."/>
            <person name="Xia L."/>
            <person name="Li J."/>
            <person name="Zhao F."/>
            <person name="Cao W."/>
        </authorList>
    </citation>
    <scope>NUCLEOTIDE SEQUENCE</scope>
    <source>
        <strain evidence="1">Hyas-2018</strain>
    </source>
</reference>
<proteinExistence type="predicted"/>
<accession>A0ACB7S924</accession>
<dbReference type="Proteomes" id="UP000821845">
    <property type="component" value="Chromosome 5"/>
</dbReference>
<protein>
    <submittedName>
        <fullName evidence="1">Uncharacterized protein</fullName>
    </submittedName>
</protein>
<name>A0ACB7S924_HYAAI</name>
<comment type="caution">
    <text evidence="1">The sequence shown here is derived from an EMBL/GenBank/DDBJ whole genome shotgun (WGS) entry which is preliminary data.</text>
</comment>
<evidence type="ECO:0000313" key="1">
    <source>
        <dbReference type="EMBL" id="KAH6929662.1"/>
    </source>
</evidence>